<gene>
    <name evidence="1" type="ORF">GE061_014792</name>
</gene>
<name>A0A6A4JE83_APOLU</name>
<sequence>MSSRIRKDPKCEGETSKHEVFVDHSTLSWRPVTPAFSPCYYASLYQTVLGPTPCQTTTGPECDQGEPDSCSSGPSNSGPSCLNFPGPIRPDTCNSYNCQLPGVPVCDPYSCVPWAQPPCPYKSACPNAKRRGPKSEPFVKISKSEGQIQKMRQMTNDKAERFTAEPVKIRNAESCKNKSNERNSRYSYD</sequence>
<dbReference type="EMBL" id="WIXP02000006">
    <property type="protein sequence ID" value="KAF6209049.1"/>
    <property type="molecule type" value="Genomic_DNA"/>
</dbReference>
<proteinExistence type="predicted"/>
<reference evidence="1" key="1">
    <citation type="journal article" date="2021" name="Mol. Ecol. Resour.">
        <title>Apolygus lucorum genome provides insights into omnivorousness and mesophyll feeding.</title>
        <authorList>
            <person name="Liu Y."/>
            <person name="Liu H."/>
            <person name="Wang H."/>
            <person name="Huang T."/>
            <person name="Liu B."/>
            <person name="Yang B."/>
            <person name="Yin L."/>
            <person name="Li B."/>
            <person name="Zhang Y."/>
            <person name="Zhang S."/>
            <person name="Jiang F."/>
            <person name="Zhang X."/>
            <person name="Ren Y."/>
            <person name="Wang B."/>
            <person name="Wang S."/>
            <person name="Lu Y."/>
            <person name="Wu K."/>
            <person name="Fan W."/>
            <person name="Wang G."/>
        </authorList>
    </citation>
    <scope>NUCLEOTIDE SEQUENCE</scope>
    <source>
        <strain evidence="1">12Hb</strain>
    </source>
</reference>
<accession>A0A6A4JE83</accession>
<organism evidence="1 2">
    <name type="scientific">Apolygus lucorum</name>
    <name type="common">Small green plant bug</name>
    <name type="synonym">Lygocoris lucorum</name>
    <dbReference type="NCBI Taxonomy" id="248454"/>
    <lineage>
        <taxon>Eukaryota</taxon>
        <taxon>Metazoa</taxon>
        <taxon>Ecdysozoa</taxon>
        <taxon>Arthropoda</taxon>
        <taxon>Hexapoda</taxon>
        <taxon>Insecta</taxon>
        <taxon>Pterygota</taxon>
        <taxon>Neoptera</taxon>
        <taxon>Paraneoptera</taxon>
        <taxon>Hemiptera</taxon>
        <taxon>Heteroptera</taxon>
        <taxon>Panheteroptera</taxon>
        <taxon>Cimicomorpha</taxon>
        <taxon>Miridae</taxon>
        <taxon>Mirini</taxon>
        <taxon>Apolygus</taxon>
    </lineage>
</organism>
<dbReference type="AlphaFoldDB" id="A0A6A4JE83"/>
<evidence type="ECO:0000313" key="2">
    <source>
        <dbReference type="Proteomes" id="UP000466442"/>
    </source>
</evidence>
<evidence type="ECO:0000313" key="1">
    <source>
        <dbReference type="EMBL" id="KAF6209049.1"/>
    </source>
</evidence>
<comment type="caution">
    <text evidence="1">The sequence shown here is derived from an EMBL/GenBank/DDBJ whole genome shotgun (WGS) entry which is preliminary data.</text>
</comment>
<keyword evidence="2" id="KW-1185">Reference proteome</keyword>
<dbReference type="Proteomes" id="UP000466442">
    <property type="component" value="Unassembled WGS sequence"/>
</dbReference>
<protein>
    <submittedName>
        <fullName evidence="1">Uncharacterized protein</fullName>
    </submittedName>
</protein>